<organism evidence="1 2">
    <name type="scientific">Deinococcus navajonensis</name>
    <dbReference type="NCBI Taxonomy" id="309884"/>
    <lineage>
        <taxon>Bacteria</taxon>
        <taxon>Thermotogati</taxon>
        <taxon>Deinococcota</taxon>
        <taxon>Deinococci</taxon>
        <taxon>Deinococcales</taxon>
        <taxon>Deinococcaceae</taxon>
        <taxon>Deinococcus</taxon>
    </lineage>
</organism>
<evidence type="ECO:0000313" key="2">
    <source>
        <dbReference type="Proteomes" id="UP001595998"/>
    </source>
</evidence>
<protein>
    <submittedName>
        <fullName evidence="1">Uncharacterized protein</fullName>
    </submittedName>
</protein>
<proteinExistence type="predicted"/>
<sequence>MSAASSLTFSVVLLSDAAQAFTRDLVGERCPHAAAAALADLDRYLGSPAPLLAYTQPSGAAWVATLPWTAQSAARALLEEFRSFLRDGGWFDAARPVNQFD</sequence>
<accession>A0ABV8XLN8</accession>
<name>A0ABV8XLN8_9DEIO</name>
<evidence type="ECO:0000313" key="1">
    <source>
        <dbReference type="EMBL" id="MFC4425567.1"/>
    </source>
</evidence>
<keyword evidence="2" id="KW-1185">Reference proteome</keyword>
<dbReference type="EMBL" id="JBHSEH010000005">
    <property type="protein sequence ID" value="MFC4425567.1"/>
    <property type="molecule type" value="Genomic_DNA"/>
</dbReference>
<reference evidence="2" key="1">
    <citation type="journal article" date="2019" name="Int. J. Syst. Evol. Microbiol.">
        <title>The Global Catalogue of Microorganisms (GCM) 10K type strain sequencing project: providing services to taxonomists for standard genome sequencing and annotation.</title>
        <authorList>
            <consortium name="The Broad Institute Genomics Platform"/>
            <consortium name="The Broad Institute Genome Sequencing Center for Infectious Disease"/>
            <person name="Wu L."/>
            <person name="Ma J."/>
        </authorList>
    </citation>
    <scope>NUCLEOTIDE SEQUENCE [LARGE SCALE GENOMIC DNA]</scope>
    <source>
        <strain evidence="2">CCUG 56029</strain>
    </source>
</reference>
<dbReference type="RefSeq" id="WP_380037084.1">
    <property type="nucleotide sequence ID" value="NZ_JBHSEH010000005.1"/>
</dbReference>
<gene>
    <name evidence="1" type="ORF">ACFOZ9_05030</name>
</gene>
<dbReference type="Proteomes" id="UP001595998">
    <property type="component" value="Unassembled WGS sequence"/>
</dbReference>
<comment type="caution">
    <text evidence="1">The sequence shown here is derived from an EMBL/GenBank/DDBJ whole genome shotgun (WGS) entry which is preliminary data.</text>
</comment>